<dbReference type="AlphaFoldDB" id="A0A9P7V5Y7"/>
<evidence type="ECO:0000313" key="1">
    <source>
        <dbReference type="EMBL" id="KAG7191774.1"/>
    </source>
</evidence>
<sequence length="127" mass="14621">MEYVPMDAKSSSGSNSNLLFADLDLPPIIKRGLFRGMSNTRSSMCWKCKQKKNELIPDHSCQMCQTICYVSSPLRNEQQDHTHDDLDDPEKEYRDKVDNIAKTLLRLMKDLLPHVSDKPNHKLIEST</sequence>
<comment type="caution">
    <text evidence="1">The sequence shown here is derived from an EMBL/GenBank/DDBJ whole genome shotgun (WGS) entry which is preliminary data.</text>
</comment>
<organism evidence="1 2">
    <name type="scientific">Scheffersomyces spartinae</name>
    <dbReference type="NCBI Taxonomy" id="45513"/>
    <lineage>
        <taxon>Eukaryota</taxon>
        <taxon>Fungi</taxon>
        <taxon>Dikarya</taxon>
        <taxon>Ascomycota</taxon>
        <taxon>Saccharomycotina</taxon>
        <taxon>Pichiomycetes</taxon>
        <taxon>Debaryomycetaceae</taxon>
        <taxon>Scheffersomyces</taxon>
    </lineage>
</organism>
<proteinExistence type="predicted"/>
<accession>A0A9P7V5Y7</accession>
<dbReference type="GeneID" id="66116113"/>
<dbReference type="RefSeq" id="XP_043047326.1">
    <property type="nucleotide sequence ID" value="XM_043193489.1"/>
</dbReference>
<reference evidence="1" key="1">
    <citation type="submission" date="2021-03" db="EMBL/GenBank/DDBJ databases">
        <authorList>
            <person name="Palmer J.M."/>
        </authorList>
    </citation>
    <scope>NUCLEOTIDE SEQUENCE</scope>
    <source>
        <strain evidence="1">ARV_011</strain>
    </source>
</reference>
<keyword evidence="2" id="KW-1185">Reference proteome</keyword>
<dbReference type="EMBL" id="JAHMUF010000023">
    <property type="protein sequence ID" value="KAG7191774.1"/>
    <property type="molecule type" value="Genomic_DNA"/>
</dbReference>
<evidence type="ECO:0000313" key="2">
    <source>
        <dbReference type="Proteomes" id="UP000790833"/>
    </source>
</evidence>
<dbReference type="Proteomes" id="UP000790833">
    <property type="component" value="Unassembled WGS sequence"/>
</dbReference>
<name>A0A9P7V5Y7_9ASCO</name>
<protein>
    <submittedName>
        <fullName evidence="1">Uncharacterized protein</fullName>
    </submittedName>
</protein>
<gene>
    <name evidence="1" type="ORF">KQ657_002739</name>
</gene>